<evidence type="ECO:0000259" key="4">
    <source>
        <dbReference type="PROSITE" id="PS50043"/>
    </source>
</evidence>
<dbReference type="InterPro" id="IPR001789">
    <property type="entry name" value="Sig_transdc_resp-reg_receiver"/>
</dbReference>
<dbReference type="EMBL" id="CP053069">
    <property type="protein sequence ID" value="QJR11981.1"/>
    <property type="molecule type" value="Genomic_DNA"/>
</dbReference>
<keyword evidence="1 3" id="KW-0597">Phosphoprotein</keyword>
<dbReference type="Pfam" id="PF00196">
    <property type="entry name" value="GerE"/>
    <property type="match status" value="1"/>
</dbReference>
<dbReference type="CDD" id="cd06170">
    <property type="entry name" value="LuxR_C_like"/>
    <property type="match status" value="1"/>
</dbReference>
<dbReference type="SUPFAM" id="SSF52172">
    <property type="entry name" value="CheY-like"/>
    <property type="match status" value="1"/>
</dbReference>
<dbReference type="PANTHER" id="PTHR43214:SF43">
    <property type="entry name" value="TWO-COMPONENT RESPONSE REGULATOR"/>
    <property type="match status" value="1"/>
</dbReference>
<feature type="domain" description="HTH luxR-type" evidence="4">
    <location>
        <begin position="142"/>
        <end position="207"/>
    </location>
</feature>
<dbReference type="InterPro" id="IPR058245">
    <property type="entry name" value="NreC/VraR/RcsB-like_REC"/>
</dbReference>
<dbReference type="PROSITE" id="PS50110">
    <property type="entry name" value="RESPONSE_REGULATORY"/>
    <property type="match status" value="1"/>
</dbReference>
<feature type="domain" description="Response regulatory" evidence="5">
    <location>
        <begin position="10"/>
        <end position="126"/>
    </location>
</feature>
<dbReference type="SMART" id="SM00448">
    <property type="entry name" value="REC"/>
    <property type="match status" value="1"/>
</dbReference>
<evidence type="ECO:0000256" key="2">
    <source>
        <dbReference type="ARBA" id="ARBA00023125"/>
    </source>
</evidence>
<gene>
    <name evidence="6" type="primary">degU_1</name>
    <name evidence="6" type="ORF">DSM104443_03064</name>
</gene>
<dbReference type="GO" id="GO:0006355">
    <property type="term" value="P:regulation of DNA-templated transcription"/>
    <property type="evidence" value="ECO:0007669"/>
    <property type="project" value="InterPro"/>
</dbReference>
<dbReference type="Proteomes" id="UP000501534">
    <property type="component" value="Chromosome"/>
</dbReference>
<dbReference type="RefSeq" id="WP_171093775.1">
    <property type="nucleotide sequence ID" value="NZ_CP053069.1"/>
</dbReference>
<dbReference type="InterPro" id="IPR039420">
    <property type="entry name" value="WalR-like"/>
</dbReference>
<evidence type="ECO:0000313" key="6">
    <source>
        <dbReference type="EMBL" id="QJR11981.1"/>
    </source>
</evidence>
<evidence type="ECO:0000256" key="3">
    <source>
        <dbReference type="PROSITE-ProRule" id="PRU00169"/>
    </source>
</evidence>
<dbReference type="InterPro" id="IPR011006">
    <property type="entry name" value="CheY-like_superfamily"/>
</dbReference>
<organism evidence="6 7">
    <name type="scientific">Usitatibacter rugosus</name>
    <dbReference type="NCBI Taxonomy" id="2732067"/>
    <lineage>
        <taxon>Bacteria</taxon>
        <taxon>Pseudomonadati</taxon>
        <taxon>Pseudomonadota</taxon>
        <taxon>Betaproteobacteria</taxon>
        <taxon>Nitrosomonadales</taxon>
        <taxon>Usitatibacteraceae</taxon>
        <taxon>Usitatibacter</taxon>
    </lineage>
</organism>
<name>A0A6M4GXI0_9PROT</name>
<evidence type="ECO:0000313" key="7">
    <source>
        <dbReference type="Proteomes" id="UP000501534"/>
    </source>
</evidence>
<dbReference type="GO" id="GO:0003677">
    <property type="term" value="F:DNA binding"/>
    <property type="evidence" value="ECO:0007669"/>
    <property type="project" value="UniProtKB-KW"/>
</dbReference>
<dbReference type="PROSITE" id="PS50043">
    <property type="entry name" value="HTH_LUXR_2"/>
    <property type="match status" value="1"/>
</dbReference>
<evidence type="ECO:0000256" key="1">
    <source>
        <dbReference type="ARBA" id="ARBA00022553"/>
    </source>
</evidence>
<dbReference type="InterPro" id="IPR000792">
    <property type="entry name" value="Tscrpt_reg_LuxR_C"/>
</dbReference>
<evidence type="ECO:0000259" key="5">
    <source>
        <dbReference type="PROSITE" id="PS50110"/>
    </source>
</evidence>
<proteinExistence type="predicted"/>
<keyword evidence="2" id="KW-0238">DNA-binding</keyword>
<reference evidence="6 7" key="1">
    <citation type="submission" date="2020-04" db="EMBL/GenBank/DDBJ databases">
        <title>Usitatibacter rugosus gen. nov., sp. nov. and Usitatibacter palustris sp. nov., novel members of Usitatibacteraceae fam. nov. within the order Nitrosomonadales isolated from soil.</title>
        <authorList>
            <person name="Huber K.J."/>
            <person name="Neumann-Schaal M."/>
            <person name="Geppert A."/>
            <person name="Luckner M."/>
            <person name="Wanner G."/>
            <person name="Overmann J."/>
        </authorList>
    </citation>
    <scope>NUCLEOTIDE SEQUENCE [LARGE SCALE GENOMIC DNA]</scope>
    <source>
        <strain evidence="6 7">0125_3</strain>
    </source>
</reference>
<keyword evidence="7" id="KW-1185">Reference proteome</keyword>
<dbReference type="SUPFAM" id="SSF46894">
    <property type="entry name" value="C-terminal effector domain of the bipartite response regulators"/>
    <property type="match status" value="1"/>
</dbReference>
<dbReference type="Pfam" id="PF00072">
    <property type="entry name" value="Response_reg"/>
    <property type="match status" value="1"/>
</dbReference>
<dbReference type="PRINTS" id="PR00038">
    <property type="entry name" value="HTHLUXR"/>
</dbReference>
<dbReference type="SMART" id="SM00421">
    <property type="entry name" value="HTH_LUXR"/>
    <property type="match status" value="1"/>
</dbReference>
<dbReference type="PANTHER" id="PTHR43214">
    <property type="entry name" value="TWO-COMPONENT RESPONSE REGULATOR"/>
    <property type="match status" value="1"/>
</dbReference>
<sequence length="211" mass="22879">MTTTPAKPIRLLIVDDHPLLREGVAAVLEDEPGVEVVAQATNGLEAIEAFEKYLPDITFMDLQMPQMNGIDAIAAIRSRFPASRIVVLTTYKGDVSALRALRAGAVGYLLKDQLSTDLMETIRTVHAGGRRIPPEIAEALASHLGEDALSEREIQVLRSVAQGNSNKRVAAELGISEETVKGHMKSIAEKLNANDRTHAVTIALRRGILEL</sequence>
<dbReference type="CDD" id="cd17535">
    <property type="entry name" value="REC_NarL-like"/>
    <property type="match status" value="1"/>
</dbReference>
<dbReference type="Gene3D" id="3.40.50.2300">
    <property type="match status" value="1"/>
</dbReference>
<dbReference type="KEGG" id="uru:DSM104443_03064"/>
<accession>A0A6M4GXI0</accession>
<feature type="modified residue" description="4-aspartylphosphate" evidence="3">
    <location>
        <position position="61"/>
    </location>
</feature>
<dbReference type="PROSITE" id="PS00622">
    <property type="entry name" value="HTH_LUXR_1"/>
    <property type="match status" value="1"/>
</dbReference>
<protein>
    <submittedName>
        <fullName evidence="6">Transcriptional regulatory protein DegU</fullName>
    </submittedName>
</protein>
<dbReference type="AlphaFoldDB" id="A0A6M4GXI0"/>
<dbReference type="GO" id="GO:0000160">
    <property type="term" value="P:phosphorelay signal transduction system"/>
    <property type="evidence" value="ECO:0007669"/>
    <property type="project" value="InterPro"/>
</dbReference>
<dbReference type="InterPro" id="IPR016032">
    <property type="entry name" value="Sig_transdc_resp-reg_C-effctor"/>
</dbReference>